<evidence type="ECO:0000313" key="2">
    <source>
        <dbReference type="EMBL" id="GKV18740.1"/>
    </source>
</evidence>
<name>A0AAV5K2U0_9ROSI</name>
<gene>
    <name evidence="2" type="ORF">SLEP1_g29080</name>
</gene>
<comment type="caution">
    <text evidence="2">The sequence shown here is derived from an EMBL/GenBank/DDBJ whole genome shotgun (WGS) entry which is preliminary data.</text>
</comment>
<dbReference type="InterPro" id="IPR013187">
    <property type="entry name" value="F-box-assoc_dom_typ3"/>
</dbReference>
<proteinExistence type="predicted"/>
<protein>
    <recommendedName>
        <fullName evidence="1">F-box domain-containing protein</fullName>
    </recommendedName>
</protein>
<dbReference type="AlphaFoldDB" id="A0AAV5K2U0"/>
<dbReference type="NCBIfam" id="TIGR01640">
    <property type="entry name" value="F_box_assoc_1"/>
    <property type="match status" value="1"/>
</dbReference>
<accession>A0AAV5K2U0</accession>
<dbReference type="Proteomes" id="UP001054252">
    <property type="component" value="Unassembled WGS sequence"/>
</dbReference>
<dbReference type="PANTHER" id="PTHR31672:SF13">
    <property type="entry name" value="F-BOX PROTEIN CPR30-LIKE"/>
    <property type="match status" value="1"/>
</dbReference>
<feature type="domain" description="F-box" evidence="1">
    <location>
        <begin position="1"/>
        <end position="45"/>
    </location>
</feature>
<dbReference type="InterPro" id="IPR050796">
    <property type="entry name" value="SCF_F-box_component"/>
</dbReference>
<dbReference type="Pfam" id="PF08268">
    <property type="entry name" value="FBA_3"/>
    <property type="match status" value="1"/>
</dbReference>
<dbReference type="Pfam" id="PF00646">
    <property type="entry name" value="F-box"/>
    <property type="match status" value="1"/>
</dbReference>
<dbReference type="EMBL" id="BPVZ01000051">
    <property type="protein sequence ID" value="GKV18740.1"/>
    <property type="molecule type" value="Genomic_DNA"/>
</dbReference>
<dbReference type="PANTHER" id="PTHR31672">
    <property type="entry name" value="BNACNNG10540D PROTEIN"/>
    <property type="match status" value="1"/>
</dbReference>
<dbReference type="InterPro" id="IPR036047">
    <property type="entry name" value="F-box-like_dom_sf"/>
</dbReference>
<dbReference type="InterPro" id="IPR017451">
    <property type="entry name" value="F-box-assoc_interact_dom"/>
</dbReference>
<dbReference type="InterPro" id="IPR001810">
    <property type="entry name" value="F-box_dom"/>
</dbReference>
<sequence length="378" mass="42874">MSNFPLDVIADILSRLSVKDLLCLRCVSKTFDSLIQSSDFVVLHLNRSINTRTNRVLILNNSDLNFVDLASFDSFATRLDHPLMDCQDGIKILGSCNGLLCVYNIIDDIAVWNPSTKEYLILPALSLGACQVFVYGFGYDSVNDDYKVVRIIQSFRVEDKVFELEVKVWSFGEKGWRRIEDLPYVLSFPGANGVFVCGALHWAVSRKDEPENVNTIVALDLGVEEYREVPQPEYPDGEEFHLEVGVLEGCLCVIADYVDSHVDLWVMREYGVKESWTKLLSLACGELTDSFRSVKPLVYSRGGDQVLLVFDSVKLFWYDLEKKKATTVKARGVLFSYESDICLQSLVSLAVKKRNDARQQKEEDENLYVQVDIWVGQP</sequence>
<reference evidence="2 3" key="1">
    <citation type="journal article" date="2021" name="Commun. Biol.">
        <title>The genome of Shorea leprosula (Dipterocarpaceae) highlights the ecological relevance of drought in aseasonal tropical rainforests.</title>
        <authorList>
            <person name="Ng K.K.S."/>
            <person name="Kobayashi M.J."/>
            <person name="Fawcett J.A."/>
            <person name="Hatakeyama M."/>
            <person name="Paape T."/>
            <person name="Ng C.H."/>
            <person name="Ang C.C."/>
            <person name="Tnah L.H."/>
            <person name="Lee C.T."/>
            <person name="Nishiyama T."/>
            <person name="Sese J."/>
            <person name="O'Brien M.J."/>
            <person name="Copetti D."/>
            <person name="Mohd Noor M.I."/>
            <person name="Ong R.C."/>
            <person name="Putra M."/>
            <person name="Sireger I.Z."/>
            <person name="Indrioko S."/>
            <person name="Kosugi Y."/>
            <person name="Izuno A."/>
            <person name="Isagi Y."/>
            <person name="Lee S.L."/>
            <person name="Shimizu K.K."/>
        </authorList>
    </citation>
    <scope>NUCLEOTIDE SEQUENCE [LARGE SCALE GENOMIC DNA]</scope>
    <source>
        <strain evidence="2">214</strain>
    </source>
</reference>
<dbReference type="SUPFAM" id="SSF81383">
    <property type="entry name" value="F-box domain"/>
    <property type="match status" value="1"/>
</dbReference>
<dbReference type="SMART" id="SM00256">
    <property type="entry name" value="FBOX"/>
    <property type="match status" value="1"/>
</dbReference>
<organism evidence="2 3">
    <name type="scientific">Rubroshorea leprosula</name>
    <dbReference type="NCBI Taxonomy" id="152421"/>
    <lineage>
        <taxon>Eukaryota</taxon>
        <taxon>Viridiplantae</taxon>
        <taxon>Streptophyta</taxon>
        <taxon>Embryophyta</taxon>
        <taxon>Tracheophyta</taxon>
        <taxon>Spermatophyta</taxon>
        <taxon>Magnoliopsida</taxon>
        <taxon>eudicotyledons</taxon>
        <taxon>Gunneridae</taxon>
        <taxon>Pentapetalae</taxon>
        <taxon>rosids</taxon>
        <taxon>malvids</taxon>
        <taxon>Malvales</taxon>
        <taxon>Dipterocarpaceae</taxon>
        <taxon>Rubroshorea</taxon>
    </lineage>
</organism>
<keyword evidence="3" id="KW-1185">Reference proteome</keyword>
<evidence type="ECO:0000313" key="3">
    <source>
        <dbReference type="Proteomes" id="UP001054252"/>
    </source>
</evidence>
<dbReference type="PROSITE" id="PS50181">
    <property type="entry name" value="FBOX"/>
    <property type="match status" value="1"/>
</dbReference>
<evidence type="ECO:0000259" key="1">
    <source>
        <dbReference type="PROSITE" id="PS50181"/>
    </source>
</evidence>